<evidence type="ECO:0000256" key="3">
    <source>
        <dbReference type="ARBA" id="ARBA00022746"/>
    </source>
</evidence>
<keyword evidence="5" id="KW-1185">Reference proteome</keyword>
<organism evidence="4 5">
    <name type="scientific">Boothiomyces macroporosus</name>
    <dbReference type="NCBI Taxonomy" id="261099"/>
    <lineage>
        <taxon>Eukaryota</taxon>
        <taxon>Fungi</taxon>
        <taxon>Fungi incertae sedis</taxon>
        <taxon>Chytridiomycota</taxon>
        <taxon>Chytridiomycota incertae sedis</taxon>
        <taxon>Chytridiomycetes</taxon>
        <taxon>Rhizophydiales</taxon>
        <taxon>Terramycetaceae</taxon>
        <taxon>Boothiomyces</taxon>
    </lineage>
</organism>
<dbReference type="Pfam" id="PF00494">
    <property type="entry name" value="SQS_PSY"/>
    <property type="match status" value="1"/>
</dbReference>
<reference evidence="4" key="1">
    <citation type="submission" date="2020-05" db="EMBL/GenBank/DDBJ databases">
        <title>Phylogenomic resolution of chytrid fungi.</title>
        <authorList>
            <person name="Stajich J.E."/>
            <person name="Amses K."/>
            <person name="Simmons R."/>
            <person name="Seto K."/>
            <person name="Myers J."/>
            <person name="Bonds A."/>
            <person name="Quandt C.A."/>
            <person name="Barry K."/>
            <person name="Liu P."/>
            <person name="Grigoriev I."/>
            <person name="Longcore J.E."/>
            <person name="James T.Y."/>
        </authorList>
    </citation>
    <scope>NUCLEOTIDE SEQUENCE</scope>
    <source>
        <strain evidence="4">PLAUS21</strain>
    </source>
</reference>
<dbReference type="GO" id="GO:0016117">
    <property type="term" value="P:carotenoid biosynthetic process"/>
    <property type="evidence" value="ECO:0007669"/>
    <property type="project" value="UniProtKB-KW"/>
</dbReference>
<protein>
    <recommendedName>
        <fullName evidence="2">15-cis-phytoene synthase</fullName>
        <ecNumber evidence="2">2.5.1.32</ecNumber>
    </recommendedName>
</protein>
<dbReference type="EMBL" id="JADGKB010000013">
    <property type="protein sequence ID" value="KAJ3260082.1"/>
    <property type="molecule type" value="Genomic_DNA"/>
</dbReference>
<dbReference type="PANTHER" id="PTHR31480">
    <property type="entry name" value="BIFUNCTIONAL LYCOPENE CYCLASE/PHYTOENE SYNTHASE"/>
    <property type="match status" value="1"/>
</dbReference>
<evidence type="ECO:0000256" key="1">
    <source>
        <dbReference type="ARBA" id="ARBA00001805"/>
    </source>
</evidence>
<comment type="catalytic activity">
    <reaction evidence="1">
        <text>2 (2E,6E,10E)-geranylgeranyl diphosphate = 15-cis-phytoene + 2 diphosphate</text>
        <dbReference type="Rhea" id="RHEA:34475"/>
        <dbReference type="ChEBI" id="CHEBI:27787"/>
        <dbReference type="ChEBI" id="CHEBI:33019"/>
        <dbReference type="ChEBI" id="CHEBI:58756"/>
        <dbReference type="EC" id="2.5.1.32"/>
    </reaction>
</comment>
<keyword evidence="3" id="KW-0125">Carotenoid biosynthesis</keyword>
<evidence type="ECO:0000313" key="5">
    <source>
        <dbReference type="Proteomes" id="UP001210925"/>
    </source>
</evidence>
<dbReference type="InterPro" id="IPR008949">
    <property type="entry name" value="Isoprenoid_synthase_dom_sf"/>
</dbReference>
<name>A0AAD5UJY1_9FUNG</name>
<accession>A0AAD5UJY1</accession>
<dbReference type="AlphaFoldDB" id="A0AAD5UJY1"/>
<dbReference type="EC" id="2.5.1.32" evidence="2"/>
<gene>
    <name evidence="4" type="ORF">HK103_001158</name>
</gene>
<evidence type="ECO:0000256" key="2">
    <source>
        <dbReference type="ARBA" id="ARBA00012396"/>
    </source>
</evidence>
<dbReference type="InterPro" id="IPR002060">
    <property type="entry name" value="Squ/phyt_synthse"/>
</dbReference>
<dbReference type="SUPFAM" id="SSF48576">
    <property type="entry name" value="Terpenoid synthases"/>
    <property type="match status" value="1"/>
</dbReference>
<dbReference type="Proteomes" id="UP001210925">
    <property type="component" value="Unassembled WGS sequence"/>
</dbReference>
<dbReference type="Gene3D" id="1.10.600.10">
    <property type="entry name" value="Farnesyl Diphosphate Synthase"/>
    <property type="match status" value="1"/>
</dbReference>
<evidence type="ECO:0000313" key="4">
    <source>
        <dbReference type="EMBL" id="KAJ3260082.1"/>
    </source>
</evidence>
<comment type="caution">
    <text evidence="4">The sequence shown here is derived from an EMBL/GenBank/DDBJ whole genome shotgun (WGS) entry which is preliminary data.</text>
</comment>
<sequence>MRFQWWRDVIDKSFAGNPVQHPVSISIAKAVEKHQLSKMWFTKIIREREAHLTQSQFTSMDQLEQYAENTASSLIYLHLEALGIKDSNAEHAAGHLGKSIGISTILRGVVYQMEKRRFYLPAEIMAKHGIITEEVFRGKEGLHDAVFEIATRANDQLLTARTFKTPKEANPALLYSIPVEYWLQQLEKCDFHLFDPKLTRKSLVLPYRIFKNARQGTF</sequence>
<proteinExistence type="predicted"/>